<evidence type="ECO:0000259" key="1">
    <source>
        <dbReference type="PROSITE" id="PS51025"/>
    </source>
</evidence>
<protein>
    <submittedName>
        <fullName evidence="2">PWI domain-containing protein</fullName>
    </submittedName>
</protein>
<organism evidence="2 3">
    <name type="scientific">Haematococcus lacustris</name>
    <name type="common">Green alga</name>
    <name type="synonym">Haematococcus pluvialis</name>
    <dbReference type="NCBI Taxonomy" id="44745"/>
    <lineage>
        <taxon>Eukaryota</taxon>
        <taxon>Viridiplantae</taxon>
        <taxon>Chlorophyta</taxon>
        <taxon>core chlorophytes</taxon>
        <taxon>Chlorophyceae</taxon>
        <taxon>CS clade</taxon>
        <taxon>Chlamydomonadales</taxon>
        <taxon>Haematococcaceae</taxon>
        <taxon>Haematococcus</taxon>
    </lineage>
</organism>
<dbReference type="SMART" id="SM00311">
    <property type="entry name" value="PWI"/>
    <property type="match status" value="1"/>
</dbReference>
<proteinExistence type="predicted"/>
<dbReference type="AlphaFoldDB" id="A0A699Z5X2"/>
<dbReference type="InterPro" id="IPR052768">
    <property type="entry name" value="RBM25"/>
</dbReference>
<sequence length="116" mass="12521">MQRAGANVDSKAALKALMDSIPTSQDAVWAYPVKWGQYTATMGHKFRQWVDAKVAALLGAPEPSVVDFIMSLIATHKGPADAVAELEPLLDSDTASFVLKLYRTVIFETERAAAGL</sequence>
<comment type="caution">
    <text evidence="2">The sequence shown here is derived from an EMBL/GenBank/DDBJ whole genome shotgun (WGS) entry which is preliminary data.</text>
</comment>
<dbReference type="Gene3D" id="1.20.1390.10">
    <property type="entry name" value="PWI domain"/>
    <property type="match status" value="1"/>
</dbReference>
<feature type="domain" description="PWI" evidence="1">
    <location>
        <begin position="26"/>
        <end position="116"/>
    </location>
</feature>
<keyword evidence="3" id="KW-1185">Reference proteome</keyword>
<evidence type="ECO:0000313" key="2">
    <source>
        <dbReference type="EMBL" id="GFH14686.1"/>
    </source>
</evidence>
<dbReference type="Pfam" id="PF01480">
    <property type="entry name" value="PWI"/>
    <property type="match status" value="1"/>
</dbReference>
<dbReference type="PROSITE" id="PS51025">
    <property type="entry name" value="PWI"/>
    <property type="match status" value="1"/>
</dbReference>
<gene>
    <name evidence="2" type="ORF">HaLaN_10790</name>
</gene>
<dbReference type="EMBL" id="BLLF01000755">
    <property type="protein sequence ID" value="GFH14686.1"/>
    <property type="molecule type" value="Genomic_DNA"/>
</dbReference>
<reference evidence="2 3" key="1">
    <citation type="submission" date="2020-02" db="EMBL/GenBank/DDBJ databases">
        <title>Draft genome sequence of Haematococcus lacustris strain NIES-144.</title>
        <authorList>
            <person name="Morimoto D."/>
            <person name="Nakagawa S."/>
            <person name="Yoshida T."/>
            <person name="Sawayama S."/>
        </authorList>
    </citation>
    <scope>NUCLEOTIDE SEQUENCE [LARGE SCALE GENOMIC DNA]</scope>
    <source>
        <strain evidence="2 3">NIES-144</strain>
    </source>
</reference>
<dbReference type="PANTHER" id="PTHR18806">
    <property type="entry name" value="RBM25 PROTEIN"/>
    <property type="match status" value="1"/>
</dbReference>
<name>A0A699Z5X2_HAELA</name>
<accession>A0A699Z5X2</accession>
<evidence type="ECO:0000313" key="3">
    <source>
        <dbReference type="Proteomes" id="UP000485058"/>
    </source>
</evidence>
<dbReference type="InterPro" id="IPR002483">
    <property type="entry name" value="PWI_dom"/>
</dbReference>
<dbReference type="Proteomes" id="UP000485058">
    <property type="component" value="Unassembled WGS sequence"/>
</dbReference>
<dbReference type="PANTHER" id="PTHR18806:SF4">
    <property type="entry name" value="RNA-BINDING PROTEIN 25"/>
    <property type="match status" value="1"/>
</dbReference>